<name>A0A4D6DYL1_9CAUD</name>
<dbReference type="Proteomes" id="UP000297193">
    <property type="component" value="Segment"/>
</dbReference>
<dbReference type="Pfam" id="PF24231">
    <property type="entry name" value="DUF7444"/>
    <property type="match status" value="1"/>
</dbReference>
<evidence type="ECO:0000313" key="3">
    <source>
        <dbReference type="Proteomes" id="UP000297193"/>
    </source>
</evidence>
<feature type="region of interest" description="Disordered" evidence="1">
    <location>
        <begin position="72"/>
        <end position="104"/>
    </location>
</feature>
<proteinExistence type="predicted"/>
<sequence>MGSLNGSPFFIYGAHKMSKTLKLKVTGVCMIIMNGKRYHPGDEIEIESERINDSAIEYLIARGDVEVKDNSEINEQIKEKAEKKRKKDPTEGKSRKELEDGGEY</sequence>
<organism evidence="2 3">
    <name type="scientific">Escherichia phage Jahat_MG145</name>
    <dbReference type="NCBI Taxonomy" id="2562601"/>
    <lineage>
        <taxon>Viruses</taxon>
        <taxon>Duplodnaviria</taxon>
        <taxon>Heunggongvirae</taxon>
        <taxon>Uroviricota</taxon>
        <taxon>Caudoviricetes</taxon>
        <taxon>Drexlerviridae</taxon>
        <taxon>Tempevirinae</taxon>
        <taxon>Jahatvirus</taxon>
        <taxon>Jahatvirus MG145</taxon>
    </lineage>
</organism>
<accession>A0A4D6DYL1</accession>
<dbReference type="InterPro" id="IPR055867">
    <property type="entry name" value="DUF7444"/>
</dbReference>
<reference evidence="3" key="1">
    <citation type="submission" date="2019-02" db="EMBL/GenBank/DDBJ databases">
        <authorList>
            <person name="Olsen N.S."/>
            <person name="Kot W."/>
            <person name="Hansen L.H."/>
        </authorList>
    </citation>
    <scope>NUCLEOTIDE SEQUENCE [LARGE SCALE GENOMIC DNA]</scope>
</reference>
<dbReference type="EMBL" id="MK552105">
    <property type="protein sequence ID" value="QBZ71372.1"/>
    <property type="molecule type" value="Genomic_DNA"/>
</dbReference>
<evidence type="ECO:0000256" key="1">
    <source>
        <dbReference type="SAM" id="MobiDB-lite"/>
    </source>
</evidence>
<evidence type="ECO:0000313" key="2">
    <source>
        <dbReference type="EMBL" id="QBZ71372.1"/>
    </source>
</evidence>
<keyword evidence="3" id="KW-1185">Reference proteome</keyword>
<protein>
    <submittedName>
        <fullName evidence="2">Uncharacterized protein</fullName>
    </submittedName>
</protein>